<dbReference type="EnsemblMetazoa" id="PPA28109.1">
    <property type="protein sequence ID" value="PPA28109.1"/>
    <property type="gene ID" value="WBGene00117663"/>
</dbReference>
<gene>
    <name evidence="1" type="primary">WBGene00117663</name>
</gene>
<dbReference type="AlphaFoldDB" id="A0A2A6B9A6"/>
<accession>A0A2A6B9A6</accession>
<dbReference type="PANTHER" id="PTHR47521">
    <property type="entry name" value="SERPENTINE RECEPTOR, CLASS E (EPSILON)-RELATED"/>
    <property type="match status" value="1"/>
</dbReference>
<dbReference type="OrthoDB" id="5819751at2759"/>
<protein>
    <submittedName>
        <fullName evidence="1">Uncharacterized protein</fullName>
    </submittedName>
</protein>
<dbReference type="InterPro" id="IPR052860">
    <property type="entry name" value="NRL-GPCR1"/>
</dbReference>
<sequence>MTRYLVLLNRTQTEEFFPLFEIIYGLELRIAFILADIHGAFGSFVRLFLPYVEATIDNIEEYKTLLTIATVTRSIFLSYFATGFVLAERIVNFHSPFRLANICYEHDILLVMTKFNIKCKGCSTILVMVFSLLYTEVFCFWLSYSQTTGFIRFYSNFHFTSTEMHSTFDLARIIGAISVVSCATISKRPAFDSYSLSRTFQLRENVAIMKMLLKITWPVSVANAPAVE</sequence>
<name>A0A2A6B9A6_PRIPA</name>
<proteinExistence type="predicted"/>
<reference evidence="2" key="1">
    <citation type="journal article" date="2008" name="Nat. Genet.">
        <title>The Pristionchus pacificus genome provides a unique perspective on nematode lifestyle and parasitism.</title>
        <authorList>
            <person name="Dieterich C."/>
            <person name="Clifton S.W."/>
            <person name="Schuster L.N."/>
            <person name="Chinwalla A."/>
            <person name="Delehaunty K."/>
            <person name="Dinkelacker I."/>
            <person name="Fulton L."/>
            <person name="Fulton R."/>
            <person name="Godfrey J."/>
            <person name="Minx P."/>
            <person name="Mitreva M."/>
            <person name="Roeseler W."/>
            <person name="Tian H."/>
            <person name="Witte H."/>
            <person name="Yang S.P."/>
            <person name="Wilson R.K."/>
            <person name="Sommer R.J."/>
        </authorList>
    </citation>
    <scope>NUCLEOTIDE SEQUENCE [LARGE SCALE GENOMIC DNA]</scope>
    <source>
        <strain evidence="2">PS312</strain>
    </source>
</reference>
<dbReference type="Proteomes" id="UP000005239">
    <property type="component" value="Unassembled WGS sequence"/>
</dbReference>
<accession>A0A8R1YKB2</accession>
<reference evidence="1" key="2">
    <citation type="submission" date="2022-06" db="UniProtKB">
        <authorList>
            <consortium name="EnsemblMetazoa"/>
        </authorList>
    </citation>
    <scope>IDENTIFICATION</scope>
    <source>
        <strain evidence="1">PS312</strain>
    </source>
</reference>
<evidence type="ECO:0000313" key="2">
    <source>
        <dbReference type="Proteomes" id="UP000005239"/>
    </source>
</evidence>
<organism evidence="1 2">
    <name type="scientific">Pristionchus pacificus</name>
    <name type="common">Parasitic nematode worm</name>
    <dbReference type="NCBI Taxonomy" id="54126"/>
    <lineage>
        <taxon>Eukaryota</taxon>
        <taxon>Metazoa</taxon>
        <taxon>Ecdysozoa</taxon>
        <taxon>Nematoda</taxon>
        <taxon>Chromadorea</taxon>
        <taxon>Rhabditida</taxon>
        <taxon>Rhabditina</taxon>
        <taxon>Diplogasteromorpha</taxon>
        <taxon>Diplogasteroidea</taxon>
        <taxon>Neodiplogasteridae</taxon>
        <taxon>Pristionchus</taxon>
    </lineage>
</organism>
<evidence type="ECO:0000313" key="1">
    <source>
        <dbReference type="EnsemblMetazoa" id="PPA28109.1"/>
    </source>
</evidence>
<keyword evidence="2" id="KW-1185">Reference proteome</keyword>
<dbReference type="PANTHER" id="PTHR47521:SF7">
    <property type="entry name" value="SERPENTINE RECEPTOR CLASS EPSILON-6"/>
    <property type="match status" value="1"/>
</dbReference>